<evidence type="ECO:0000313" key="8">
    <source>
        <dbReference type="EMBL" id="CAL1687354.1"/>
    </source>
</evidence>
<protein>
    <submittedName>
        <fullName evidence="8">Uncharacterized protein</fullName>
    </submittedName>
</protein>
<evidence type="ECO:0000256" key="2">
    <source>
        <dbReference type="ARBA" id="ARBA00022692"/>
    </source>
</evidence>
<dbReference type="AlphaFoldDB" id="A0AAV2P369"/>
<dbReference type="PROSITE" id="PS50261">
    <property type="entry name" value="G_PROTEIN_RECEP_F2_4"/>
    <property type="match status" value="1"/>
</dbReference>
<accession>A0AAV2P369</accession>
<evidence type="ECO:0000256" key="4">
    <source>
        <dbReference type="ARBA" id="ARBA00023136"/>
    </source>
</evidence>
<keyword evidence="3 5" id="KW-1133">Transmembrane helix</keyword>
<dbReference type="PROSITE" id="PS50262">
    <property type="entry name" value="G_PROTEIN_RECEP_F1_2"/>
    <property type="match status" value="1"/>
</dbReference>
<reference evidence="8" key="1">
    <citation type="submission" date="2024-04" db="EMBL/GenBank/DDBJ databases">
        <authorList>
            <consortium name="Molecular Ecology Group"/>
        </authorList>
    </citation>
    <scope>NUCLEOTIDE SEQUENCE</scope>
</reference>
<name>A0AAV2P369_9HYME</name>
<feature type="domain" description="G-protein coupled receptors family 2 profile 2" evidence="6">
    <location>
        <begin position="35"/>
        <end position="268"/>
    </location>
</feature>
<dbReference type="InterPro" id="IPR052808">
    <property type="entry name" value="GPCR_Mth-like"/>
</dbReference>
<dbReference type="SUPFAM" id="SSF81321">
    <property type="entry name" value="Family A G protein-coupled receptor-like"/>
    <property type="match status" value="1"/>
</dbReference>
<feature type="transmembrane region" description="Helical" evidence="5">
    <location>
        <begin position="36"/>
        <end position="59"/>
    </location>
</feature>
<dbReference type="Pfam" id="PF00002">
    <property type="entry name" value="7tm_2"/>
    <property type="match status" value="1"/>
</dbReference>
<feature type="transmembrane region" description="Helical" evidence="5">
    <location>
        <begin position="71"/>
        <end position="91"/>
    </location>
</feature>
<dbReference type="PANTHER" id="PTHR46953:SF1">
    <property type="entry name" value="G-PROTEIN COUPLED RECEPTOR MTH-LIKE 1-RELATED"/>
    <property type="match status" value="1"/>
</dbReference>
<dbReference type="CDD" id="cd15039">
    <property type="entry name" value="7tmB3_Methuselah-like"/>
    <property type="match status" value="1"/>
</dbReference>
<keyword evidence="4 5" id="KW-0472">Membrane</keyword>
<feature type="transmembrane region" description="Helical" evidence="5">
    <location>
        <begin position="97"/>
        <end position="127"/>
    </location>
</feature>
<comment type="subcellular location">
    <subcellularLocation>
        <location evidence="1">Membrane</location>
        <topology evidence="1">Multi-pass membrane protein</topology>
    </subcellularLocation>
</comment>
<sequence>MNESIKESINEIMNESTESIDETINESPDEWLIKQAVIFIILNIVSLLFLLMTFMVYSILPELRNIHGYMLRRYVGSLFVGGIFYLVIQLIEIPNIGNYACFVIAFVTYFFLLASYFWLNVISFDMWQTFRKFRPLQGNVKQRERKKIVLYSIYAWGSPIILVVVCGIMEFVPNLSENLIRPRFGVDYCWFSEDMAIILYCYVPMSINIISSICLSIYTALKITRSEKESAHHLRDVDSRRHNDNKQWFNLYLKLFIVMFSVSLSLWA</sequence>
<feature type="transmembrane region" description="Helical" evidence="5">
    <location>
        <begin position="197"/>
        <end position="221"/>
    </location>
</feature>
<dbReference type="InterPro" id="IPR000832">
    <property type="entry name" value="GPCR_2_secretin-like"/>
</dbReference>
<feature type="transmembrane region" description="Helical" evidence="5">
    <location>
        <begin position="249"/>
        <end position="267"/>
    </location>
</feature>
<evidence type="ECO:0000259" key="7">
    <source>
        <dbReference type="PROSITE" id="PS50262"/>
    </source>
</evidence>
<dbReference type="EMBL" id="OZ034830">
    <property type="protein sequence ID" value="CAL1687354.1"/>
    <property type="molecule type" value="Genomic_DNA"/>
</dbReference>
<proteinExistence type="predicted"/>
<dbReference type="InterPro" id="IPR017981">
    <property type="entry name" value="GPCR_2-like_7TM"/>
</dbReference>
<dbReference type="GO" id="GO:0004930">
    <property type="term" value="F:G protein-coupled receptor activity"/>
    <property type="evidence" value="ECO:0007669"/>
    <property type="project" value="InterPro"/>
</dbReference>
<evidence type="ECO:0000259" key="6">
    <source>
        <dbReference type="PROSITE" id="PS50261"/>
    </source>
</evidence>
<evidence type="ECO:0000256" key="1">
    <source>
        <dbReference type="ARBA" id="ARBA00004141"/>
    </source>
</evidence>
<evidence type="ECO:0000256" key="3">
    <source>
        <dbReference type="ARBA" id="ARBA00022989"/>
    </source>
</evidence>
<evidence type="ECO:0000313" key="9">
    <source>
        <dbReference type="Proteomes" id="UP001497644"/>
    </source>
</evidence>
<dbReference type="Gene3D" id="1.20.1070.10">
    <property type="entry name" value="Rhodopsin 7-helix transmembrane proteins"/>
    <property type="match status" value="1"/>
</dbReference>
<organism evidence="8 9">
    <name type="scientific">Lasius platythorax</name>
    <dbReference type="NCBI Taxonomy" id="488582"/>
    <lineage>
        <taxon>Eukaryota</taxon>
        <taxon>Metazoa</taxon>
        <taxon>Ecdysozoa</taxon>
        <taxon>Arthropoda</taxon>
        <taxon>Hexapoda</taxon>
        <taxon>Insecta</taxon>
        <taxon>Pterygota</taxon>
        <taxon>Neoptera</taxon>
        <taxon>Endopterygota</taxon>
        <taxon>Hymenoptera</taxon>
        <taxon>Apocrita</taxon>
        <taxon>Aculeata</taxon>
        <taxon>Formicoidea</taxon>
        <taxon>Formicidae</taxon>
        <taxon>Formicinae</taxon>
        <taxon>Lasius</taxon>
        <taxon>Lasius</taxon>
    </lineage>
</organism>
<dbReference type="GO" id="GO:0016020">
    <property type="term" value="C:membrane"/>
    <property type="evidence" value="ECO:0007669"/>
    <property type="project" value="UniProtKB-SubCell"/>
</dbReference>
<dbReference type="Proteomes" id="UP001497644">
    <property type="component" value="Chromosome 7"/>
</dbReference>
<dbReference type="GO" id="GO:0007166">
    <property type="term" value="P:cell surface receptor signaling pathway"/>
    <property type="evidence" value="ECO:0007669"/>
    <property type="project" value="InterPro"/>
</dbReference>
<feature type="domain" description="G-protein coupled receptors family 1 profile" evidence="7">
    <location>
        <begin position="42"/>
        <end position="268"/>
    </location>
</feature>
<keyword evidence="2 5" id="KW-0812">Transmembrane</keyword>
<feature type="transmembrane region" description="Helical" evidence="5">
    <location>
        <begin position="148"/>
        <end position="172"/>
    </location>
</feature>
<dbReference type="InterPro" id="IPR017452">
    <property type="entry name" value="GPCR_Rhodpsn_7TM"/>
</dbReference>
<keyword evidence="9" id="KW-1185">Reference proteome</keyword>
<evidence type="ECO:0000256" key="5">
    <source>
        <dbReference type="SAM" id="Phobius"/>
    </source>
</evidence>
<dbReference type="PANTHER" id="PTHR46953">
    <property type="entry name" value="G-PROTEIN COUPLED RECEPTOR MTH-LIKE 1-RELATED"/>
    <property type="match status" value="1"/>
</dbReference>
<gene>
    <name evidence="8" type="ORF">LPLAT_LOCUS12579</name>
</gene>